<dbReference type="InterPro" id="IPR010985">
    <property type="entry name" value="Ribbon_hlx_hlx"/>
</dbReference>
<sequence>MAPSWCHYGAMDLTPYVDNLRRELAVAAEAGGPDARELADRLTAPLESATRLTMLGVLSAAMAEITRELAPGSVDVRLRGVDPDFVVTRPPVEALPPEPAAEPTAALPPAELLAEDDGATARINLRLPAQLKARAEEAAAREGLSVNAWLVRAVASAVEGGARPRPQQPERVQAVGQSFTGWVR</sequence>
<evidence type="ECO:0000313" key="2">
    <source>
        <dbReference type="EMBL" id="KDN80761.1"/>
    </source>
</evidence>
<name>A0A066YRQ8_9ACTN</name>
<dbReference type="AlphaFoldDB" id="A0A066YRQ8"/>
<feature type="region of interest" description="Disordered" evidence="1">
    <location>
        <begin position="160"/>
        <end position="184"/>
    </location>
</feature>
<keyword evidence="3" id="KW-1185">Reference proteome</keyword>
<gene>
    <name evidence="2" type="ORF">KCH_75410</name>
</gene>
<accession>A0A066YRQ8</accession>
<dbReference type="InterPro" id="IPR013321">
    <property type="entry name" value="Arc_rbn_hlx_hlx"/>
</dbReference>
<dbReference type="PATRIC" id="fig|1348663.4.peg.7290"/>
<organism evidence="2 3">
    <name type="scientific">Kitasatospora cheerisanensis KCTC 2395</name>
    <dbReference type="NCBI Taxonomy" id="1348663"/>
    <lineage>
        <taxon>Bacteria</taxon>
        <taxon>Bacillati</taxon>
        <taxon>Actinomycetota</taxon>
        <taxon>Actinomycetes</taxon>
        <taxon>Kitasatosporales</taxon>
        <taxon>Streptomycetaceae</taxon>
        <taxon>Kitasatospora</taxon>
    </lineage>
</organism>
<dbReference type="EMBL" id="JNBY01000162">
    <property type="protein sequence ID" value="KDN80761.1"/>
    <property type="molecule type" value="Genomic_DNA"/>
</dbReference>
<comment type="caution">
    <text evidence="2">The sequence shown here is derived from an EMBL/GenBank/DDBJ whole genome shotgun (WGS) entry which is preliminary data.</text>
</comment>
<proteinExistence type="predicted"/>
<reference evidence="2 3" key="1">
    <citation type="submission" date="2014-05" db="EMBL/GenBank/DDBJ databases">
        <title>Draft Genome Sequence of Kitasatospora cheerisanensis KCTC 2395.</title>
        <authorList>
            <person name="Nam D.H."/>
        </authorList>
    </citation>
    <scope>NUCLEOTIDE SEQUENCE [LARGE SCALE GENOMIC DNA]</scope>
    <source>
        <strain evidence="2 3">KCTC 2395</strain>
    </source>
</reference>
<dbReference type="Proteomes" id="UP000027178">
    <property type="component" value="Unassembled WGS sequence"/>
</dbReference>
<protein>
    <submittedName>
        <fullName evidence="2">Hisitidine kinase</fullName>
    </submittedName>
</protein>
<dbReference type="HOGENOM" id="CLU_105073_0_0_11"/>
<evidence type="ECO:0000313" key="3">
    <source>
        <dbReference type="Proteomes" id="UP000027178"/>
    </source>
</evidence>
<keyword evidence="2" id="KW-0418">Kinase</keyword>
<evidence type="ECO:0000256" key="1">
    <source>
        <dbReference type="SAM" id="MobiDB-lite"/>
    </source>
</evidence>
<feature type="compositionally biased region" description="Polar residues" evidence="1">
    <location>
        <begin position="175"/>
        <end position="184"/>
    </location>
</feature>
<dbReference type="SUPFAM" id="SSF47598">
    <property type="entry name" value="Ribbon-helix-helix"/>
    <property type="match status" value="1"/>
</dbReference>
<dbReference type="Pfam" id="PF05534">
    <property type="entry name" value="HicB"/>
    <property type="match status" value="1"/>
</dbReference>
<dbReference type="InterPro" id="IPR008651">
    <property type="entry name" value="Uncharacterised_HicB"/>
</dbReference>
<keyword evidence="2" id="KW-0808">Transferase</keyword>
<dbReference type="Gene3D" id="1.10.1220.10">
    <property type="entry name" value="Met repressor-like"/>
    <property type="match status" value="1"/>
</dbReference>
<dbReference type="GO" id="GO:0006355">
    <property type="term" value="P:regulation of DNA-templated transcription"/>
    <property type="evidence" value="ECO:0007669"/>
    <property type="project" value="InterPro"/>
</dbReference>
<dbReference type="GO" id="GO:0016301">
    <property type="term" value="F:kinase activity"/>
    <property type="evidence" value="ECO:0007669"/>
    <property type="project" value="UniProtKB-KW"/>
</dbReference>
<dbReference type="eggNOG" id="COG4226">
    <property type="taxonomic scope" value="Bacteria"/>
</dbReference>